<dbReference type="EMBL" id="BLXT01008186">
    <property type="protein sequence ID" value="GFO46519.1"/>
    <property type="molecule type" value="Genomic_DNA"/>
</dbReference>
<organism evidence="1 2">
    <name type="scientific">Plakobranchus ocellatus</name>
    <dbReference type="NCBI Taxonomy" id="259542"/>
    <lineage>
        <taxon>Eukaryota</taxon>
        <taxon>Metazoa</taxon>
        <taxon>Spiralia</taxon>
        <taxon>Lophotrochozoa</taxon>
        <taxon>Mollusca</taxon>
        <taxon>Gastropoda</taxon>
        <taxon>Heterobranchia</taxon>
        <taxon>Euthyneura</taxon>
        <taxon>Panpulmonata</taxon>
        <taxon>Sacoglossa</taxon>
        <taxon>Placobranchoidea</taxon>
        <taxon>Plakobranchidae</taxon>
        <taxon>Plakobranchus</taxon>
    </lineage>
</organism>
<sequence>MLYREGGATMCHQDRHIVLTHLQNRFQPSTRTAVEIQGRRGQVSDSPTATSGCRPAENGCGGDHNVLLTPCVAQHD</sequence>
<name>A0AAV4DQN7_9GAST</name>
<dbReference type="Proteomes" id="UP000735302">
    <property type="component" value="Unassembled WGS sequence"/>
</dbReference>
<reference evidence="1 2" key="1">
    <citation type="journal article" date="2021" name="Elife">
        <title>Chloroplast acquisition without the gene transfer in kleptoplastic sea slugs, Plakobranchus ocellatus.</title>
        <authorList>
            <person name="Maeda T."/>
            <person name="Takahashi S."/>
            <person name="Yoshida T."/>
            <person name="Shimamura S."/>
            <person name="Takaki Y."/>
            <person name="Nagai Y."/>
            <person name="Toyoda A."/>
            <person name="Suzuki Y."/>
            <person name="Arimoto A."/>
            <person name="Ishii H."/>
            <person name="Satoh N."/>
            <person name="Nishiyama T."/>
            <person name="Hasebe M."/>
            <person name="Maruyama T."/>
            <person name="Minagawa J."/>
            <person name="Obokata J."/>
            <person name="Shigenobu S."/>
        </authorList>
    </citation>
    <scope>NUCLEOTIDE SEQUENCE [LARGE SCALE GENOMIC DNA]</scope>
</reference>
<protein>
    <submittedName>
        <fullName evidence="1">Complement component 1 q subcomponent-binding protein, mitochondrial</fullName>
    </submittedName>
</protein>
<comment type="caution">
    <text evidence="1">The sequence shown here is derived from an EMBL/GenBank/DDBJ whole genome shotgun (WGS) entry which is preliminary data.</text>
</comment>
<dbReference type="AlphaFoldDB" id="A0AAV4DQN7"/>
<proteinExistence type="predicted"/>
<gene>
    <name evidence="1" type="ORF">PoB_007302400</name>
</gene>
<evidence type="ECO:0000313" key="1">
    <source>
        <dbReference type="EMBL" id="GFO46519.1"/>
    </source>
</evidence>
<accession>A0AAV4DQN7</accession>
<keyword evidence="2" id="KW-1185">Reference proteome</keyword>
<evidence type="ECO:0000313" key="2">
    <source>
        <dbReference type="Proteomes" id="UP000735302"/>
    </source>
</evidence>